<dbReference type="PANTHER" id="PTHR19384:SF128">
    <property type="entry name" value="NADPH OXIDOREDUCTASE A"/>
    <property type="match status" value="1"/>
</dbReference>
<dbReference type="RefSeq" id="WP_010839640.1">
    <property type="nucleotide sequence ID" value="NZ_QRCM01000001.1"/>
</dbReference>
<keyword evidence="9" id="KW-0198">Cysteine biosynthesis</keyword>
<evidence type="ECO:0000256" key="1">
    <source>
        <dbReference type="ARBA" id="ARBA00001917"/>
    </source>
</evidence>
<evidence type="ECO:0000259" key="11">
    <source>
        <dbReference type="PROSITE" id="PS51384"/>
    </source>
</evidence>
<gene>
    <name evidence="12" type="ORF">DW322_13900</name>
</gene>
<keyword evidence="9" id="KW-0028">Amino-acid biosynthesis</keyword>
<protein>
    <recommendedName>
        <fullName evidence="3">assimilatory sulfite reductase (NADPH)</fullName>
        <ecNumber evidence="3">1.8.1.2</ecNumber>
    </recommendedName>
</protein>
<dbReference type="GO" id="GO:0004783">
    <property type="term" value="F:sulfite reductase (NADPH) activity"/>
    <property type="evidence" value="ECO:0007669"/>
    <property type="project" value="UniProtKB-EC"/>
</dbReference>
<dbReference type="Gene3D" id="3.40.50.80">
    <property type="entry name" value="Nucleotide-binding domain of ferredoxin-NADP reductase (FNR) module"/>
    <property type="match status" value="1"/>
</dbReference>
<dbReference type="AlphaFoldDB" id="A0A6P2CF92"/>
<comment type="cofactor">
    <cofactor evidence="2">
        <name>FAD</name>
        <dbReference type="ChEBI" id="CHEBI:57692"/>
    </cofactor>
</comment>
<comment type="cofactor">
    <cofactor evidence="1">
        <name>FMN</name>
        <dbReference type="ChEBI" id="CHEBI:58210"/>
    </cofactor>
</comment>
<feature type="domain" description="FAD-binding FR-type" evidence="11">
    <location>
        <begin position="19"/>
        <end position="231"/>
    </location>
</feature>
<dbReference type="InterPro" id="IPR017927">
    <property type="entry name" value="FAD-bd_FR_type"/>
</dbReference>
<dbReference type="PROSITE" id="PS51384">
    <property type="entry name" value="FAD_FR"/>
    <property type="match status" value="1"/>
</dbReference>
<evidence type="ECO:0000256" key="6">
    <source>
        <dbReference type="ARBA" id="ARBA00022827"/>
    </source>
</evidence>
<dbReference type="PANTHER" id="PTHR19384">
    <property type="entry name" value="NITRIC OXIDE SYNTHASE-RELATED"/>
    <property type="match status" value="1"/>
</dbReference>
<evidence type="ECO:0000256" key="2">
    <source>
        <dbReference type="ARBA" id="ARBA00001974"/>
    </source>
</evidence>
<evidence type="ECO:0000256" key="5">
    <source>
        <dbReference type="ARBA" id="ARBA00022643"/>
    </source>
</evidence>
<reference evidence="12 13" key="1">
    <citation type="submission" date="2018-07" db="EMBL/GenBank/DDBJ databases">
        <title>Genome sequence of Rhodococcus rhodnii ATCC 35071 from Rhodnius prolixus.</title>
        <authorList>
            <person name="Patel V."/>
            <person name="Vogel K.J."/>
        </authorList>
    </citation>
    <scope>NUCLEOTIDE SEQUENCE [LARGE SCALE GENOMIC DNA]</scope>
    <source>
        <strain evidence="12 13">ATCC 35071</strain>
    </source>
</reference>
<dbReference type="InterPro" id="IPR001433">
    <property type="entry name" value="OxRdtase_FAD/NAD-bd"/>
</dbReference>
<comment type="catalytic activity">
    <reaction evidence="10">
        <text>hydrogen sulfide + 3 NADP(+) + 3 H2O = sulfite + 3 NADPH + 4 H(+)</text>
        <dbReference type="Rhea" id="RHEA:13801"/>
        <dbReference type="ChEBI" id="CHEBI:15377"/>
        <dbReference type="ChEBI" id="CHEBI:15378"/>
        <dbReference type="ChEBI" id="CHEBI:17359"/>
        <dbReference type="ChEBI" id="CHEBI:29919"/>
        <dbReference type="ChEBI" id="CHEBI:57783"/>
        <dbReference type="ChEBI" id="CHEBI:58349"/>
        <dbReference type="EC" id="1.8.1.2"/>
    </reaction>
</comment>
<evidence type="ECO:0000256" key="7">
    <source>
        <dbReference type="ARBA" id="ARBA00022857"/>
    </source>
</evidence>
<evidence type="ECO:0000256" key="4">
    <source>
        <dbReference type="ARBA" id="ARBA00022630"/>
    </source>
</evidence>
<keyword evidence="5" id="KW-0288">FMN</keyword>
<dbReference type="SUPFAM" id="SSF63380">
    <property type="entry name" value="Riboflavin synthase domain-like"/>
    <property type="match status" value="1"/>
</dbReference>
<dbReference type="GO" id="GO:0010181">
    <property type="term" value="F:FMN binding"/>
    <property type="evidence" value="ECO:0007669"/>
    <property type="project" value="TreeGrafter"/>
</dbReference>
<dbReference type="GO" id="GO:0019344">
    <property type="term" value="P:cysteine biosynthetic process"/>
    <property type="evidence" value="ECO:0007669"/>
    <property type="project" value="UniProtKB-KW"/>
</dbReference>
<evidence type="ECO:0000256" key="9">
    <source>
        <dbReference type="ARBA" id="ARBA00023192"/>
    </source>
</evidence>
<dbReference type="InterPro" id="IPR023173">
    <property type="entry name" value="NADPH_Cyt_P450_Rdtase_alpha"/>
</dbReference>
<dbReference type="GO" id="GO:0050660">
    <property type="term" value="F:flavin adenine dinucleotide binding"/>
    <property type="evidence" value="ECO:0007669"/>
    <property type="project" value="TreeGrafter"/>
</dbReference>
<dbReference type="EC" id="1.8.1.2" evidence="3"/>
<accession>A0A6P2CF92</accession>
<dbReference type="InterPro" id="IPR017938">
    <property type="entry name" value="Riboflavin_synthase-like_b-brl"/>
</dbReference>
<evidence type="ECO:0000256" key="10">
    <source>
        <dbReference type="ARBA" id="ARBA00052219"/>
    </source>
</evidence>
<dbReference type="Gene3D" id="1.20.990.10">
    <property type="entry name" value="NADPH-cytochrome p450 Reductase, Chain A, domain 3"/>
    <property type="match status" value="1"/>
</dbReference>
<name>A0A6P2CF92_9NOCA</name>
<keyword evidence="6" id="KW-0274">FAD</keyword>
<evidence type="ECO:0000256" key="8">
    <source>
        <dbReference type="ARBA" id="ARBA00023002"/>
    </source>
</evidence>
<dbReference type="EMBL" id="QRCM01000001">
    <property type="protein sequence ID" value="TXG91113.1"/>
    <property type="molecule type" value="Genomic_DNA"/>
</dbReference>
<keyword evidence="8" id="KW-0560">Oxidoreductase</keyword>
<sequence>MTSAVRRSARASRSPWNRKNPFAARVVTSTRLTGPGSSKDVRHHVLDLADSGIEYEPGDGLGIHPVNDPALVDAVLTRLGASPEAVVAGYELPLADVLRTRRELTLPSRDLLEYVATHGGPPELLDIAADRTTRELWRRGKDAADVLDLLPSPPSVEEFVALAGPLAHRTYSISSAPSVHPGVVHLTVSTVRGAATDRPRSGACSTHLADRLGESGEAAIFLVRNKSFRLPADDAAPVIMIGPGTGVAPFRAFLQERDARGATGGAWLFYGDRTREHDFLYRDEFADFRDRGVLTELDLAFSRDGDPTAKQYVQHRMRERGDELVAWLDRGAHLYVCGDTTMATDVDDTLVSLVAEHRGATPGAASDYVADLRTTKRYVRDVY</sequence>
<evidence type="ECO:0000313" key="13">
    <source>
        <dbReference type="Proteomes" id="UP000471120"/>
    </source>
</evidence>
<keyword evidence="7" id="KW-0521">NADP</keyword>
<dbReference type="GO" id="GO:0005829">
    <property type="term" value="C:cytosol"/>
    <property type="evidence" value="ECO:0007669"/>
    <property type="project" value="TreeGrafter"/>
</dbReference>
<evidence type="ECO:0000256" key="3">
    <source>
        <dbReference type="ARBA" id="ARBA00012604"/>
    </source>
</evidence>
<dbReference type="Pfam" id="PF00667">
    <property type="entry name" value="FAD_binding_1"/>
    <property type="match status" value="2"/>
</dbReference>
<organism evidence="12 13">
    <name type="scientific">Rhodococcus rhodnii</name>
    <dbReference type="NCBI Taxonomy" id="38312"/>
    <lineage>
        <taxon>Bacteria</taxon>
        <taxon>Bacillati</taxon>
        <taxon>Actinomycetota</taxon>
        <taxon>Actinomycetes</taxon>
        <taxon>Mycobacteriales</taxon>
        <taxon>Nocardiaceae</taxon>
        <taxon>Rhodococcus</taxon>
    </lineage>
</organism>
<dbReference type="Gene3D" id="2.40.30.10">
    <property type="entry name" value="Translation factors"/>
    <property type="match status" value="1"/>
</dbReference>
<dbReference type="PRINTS" id="PR00371">
    <property type="entry name" value="FPNCR"/>
</dbReference>
<dbReference type="FunFam" id="3.40.50.80:FF:000001">
    <property type="entry name" value="NADPH--cytochrome P450 reductase 1"/>
    <property type="match status" value="1"/>
</dbReference>
<evidence type="ECO:0000313" key="12">
    <source>
        <dbReference type="EMBL" id="TXG91113.1"/>
    </source>
</evidence>
<dbReference type="InterPro" id="IPR001709">
    <property type="entry name" value="Flavoprot_Pyr_Nucl_cyt_Rdtase"/>
</dbReference>
<dbReference type="InterPro" id="IPR039261">
    <property type="entry name" value="FNR_nucleotide-bd"/>
</dbReference>
<dbReference type="CDD" id="cd06199">
    <property type="entry name" value="SiR"/>
    <property type="match status" value="1"/>
</dbReference>
<dbReference type="SUPFAM" id="SSF52343">
    <property type="entry name" value="Ferredoxin reductase-like, C-terminal NADP-linked domain"/>
    <property type="match status" value="1"/>
</dbReference>
<comment type="caution">
    <text evidence="12">The sequence shown here is derived from an EMBL/GenBank/DDBJ whole genome shotgun (WGS) entry which is preliminary data.</text>
</comment>
<keyword evidence="4" id="KW-0285">Flavoprotein</keyword>
<dbReference type="Proteomes" id="UP000471120">
    <property type="component" value="Unassembled WGS sequence"/>
</dbReference>
<dbReference type="Pfam" id="PF00175">
    <property type="entry name" value="NAD_binding_1"/>
    <property type="match status" value="1"/>
</dbReference>
<dbReference type="InterPro" id="IPR003097">
    <property type="entry name" value="CysJ-like_FAD-binding"/>
</dbReference>
<proteinExistence type="predicted"/>